<evidence type="ECO:0000313" key="2">
    <source>
        <dbReference type="EMBL" id="KAL3633195.1"/>
    </source>
</evidence>
<sequence>MSTPPNRRLHEDVSGSGSHSHPSSVLKFPHDDHLSAVGGKVVGPSSRHDYHAPPPYDVGVEVRMPKIAQQRNESDRRSSLPPNMLFRVSTPTPTPNDSSQADHAGTENRMEFRDSIKVDNNREVKSESRELQQQTAKSDTYADENKDSKHAYSEPKGNEKMNKDGGYNSGSNSQLNWKDMKEQQHRVKQYPDVPAADTWHASPRSDIAAKESVHVNNNRDIGEAIGENKIDMKGDDKFKDKDRKRKEVKQHWDWGERDKDRWNNNFPPPGNSENKEVVKEDREFERLRNEKKEQKEKLNEKEKDHVKKELWSSTDKEEISHNEKEVVGKSDVEQESSALEPKKKDHDTWKNVDRKKERDTDHVEPERPDKRSRYHEKASDEGGILSEGGGTEREREVLNSGVQQRKRMLRPRSSPQMGNNPRHRTGANDNEGYVFLQVKA</sequence>
<feature type="compositionally biased region" description="Basic and acidic residues" evidence="1">
    <location>
        <begin position="104"/>
        <end position="130"/>
    </location>
</feature>
<accession>A0ABD3CT83</accession>
<comment type="caution">
    <text evidence="2">The sequence shown here is derived from an EMBL/GenBank/DDBJ whole genome shotgun (WGS) entry which is preliminary data.</text>
</comment>
<feature type="compositionally biased region" description="Polar residues" evidence="1">
    <location>
        <begin position="89"/>
        <end position="101"/>
    </location>
</feature>
<proteinExistence type="predicted"/>
<feature type="compositionally biased region" description="Basic and acidic residues" evidence="1">
    <location>
        <begin position="340"/>
        <end position="380"/>
    </location>
</feature>
<evidence type="ECO:0000256" key="1">
    <source>
        <dbReference type="SAM" id="MobiDB-lite"/>
    </source>
</evidence>
<feature type="compositionally biased region" description="Basic and acidic residues" evidence="1">
    <location>
        <begin position="249"/>
        <end position="262"/>
    </location>
</feature>
<name>A0ABD3CT83_9LAMI</name>
<dbReference type="EMBL" id="JAVIJP010000031">
    <property type="protein sequence ID" value="KAL3633195.1"/>
    <property type="molecule type" value="Genomic_DNA"/>
</dbReference>
<feature type="compositionally biased region" description="Basic and acidic residues" evidence="1">
    <location>
        <begin position="220"/>
        <end position="241"/>
    </location>
</feature>
<organism evidence="2 3">
    <name type="scientific">Castilleja foliolosa</name>
    <dbReference type="NCBI Taxonomy" id="1961234"/>
    <lineage>
        <taxon>Eukaryota</taxon>
        <taxon>Viridiplantae</taxon>
        <taxon>Streptophyta</taxon>
        <taxon>Embryophyta</taxon>
        <taxon>Tracheophyta</taxon>
        <taxon>Spermatophyta</taxon>
        <taxon>Magnoliopsida</taxon>
        <taxon>eudicotyledons</taxon>
        <taxon>Gunneridae</taxon>
        <taxon>Pentapetalae</taxon>
        <taxon>asterids</taxon>
        <taxon>lamiids</taxon>
        <taxon>Lamiales</taxon>
        <taxon>Orobanchaceae</taxon>
        <taxon>Pedicularideae</taxon>
        <taxon>Castillejinae</taxon>
        <taxon>Castilleja</taxon>
    </lineage>
</organism>
<dbReference type="Proteomes" id="UP001632038">
    <property type="component" value="Unassembled WGS sequence"/>
</dbReference>
<protein>
    <submittedName>
        <fullName evidence="2">Uncharacterized protein</fullName>
    </submittedName>
</protein>
<reference evidence="3" key="1">
    <citation type="journal article" date="2024" name="IScience">
        <title>Strigolactones Initiate the Formation of Haustorium-like Structures in Castilleja.</title>
        <authorList>
            <person name="Buerger M."/>
            <person name="Peterson D."/>
            <person name="Chory J."/>
        </authorList>
    </citation>
    <scope>NUCLEOTIDE SEQUENCE [LARGE SCALE GENOMIC DNA]</scope>
</reference>
<keyword evidence="3" id="KW-1185">Reference proteome</keyword>
<gene>
    <name evidence="2" type="ORF">CASFOL_022957</name>
</gene>
<dbReference type="AlphaFoldDB" id="A0ABD3CT83"/>
<feature type="region of interest" description="Disordered" evidence="1">
    <location>
        <begin position="1"/>
        <end position="440"/>
    </location>
</feature>
<evidence type="ECO:0000313" key="3">
    <source>
        <dbReference type="Proteomes" id="UP001632038"/>
    </source>
</evidence>
<feature type="compositionally biased region" description="Basic and acidic residues" evidence="1">
    <location>
        <begin position="273"/>
        <end position="332"/>
    </location>
</feature>
<feature type="compositionally biased region" description="Basic and acidic residues" evidence="1">
    <location>
        <begin position="143"/>
        <end position="163"/>
    </location>
</feature>
<feature type="compositionally biased region" description="Low complexity" evidence="1">
    <location>
        <begin position="14"/>
        <end position="24"/>
    </location>
</feature>